<protein>
    <recommendedName>
        <fullName evidence="3">3-oxoacyl-ACP synthase</fullName>
    </recommendedName>
</protein>
<accession>A0A9X2AVU6</accession>
<dbReference type="Proteomes" id="UP001139488">
    <property type="component" value="Unassembled WGS sequence"/>
</dbReference>
<organism evidence="1 2">
    <name type="scientific">Vibrio gelatinilyticus</name>
    <dbReference type="NCBI Taxonomy" id="2893468"/>
    <lineage>
        <taxon>Bacteria</taxon>
        <taxon>Pseudomonadati</taxon>
        <taxon>Pseudomonadota</taxon>
        <taxon>Gammaproteobacteria</taxon>
        <taxon>Vibrionales</taxon>
        <taxon>Vibrionaceae</taxon>
        <taxon>Vibrio</taxon>
    </lineage>
</organism>
<evidence type="ECO:0000313" key="2">
    <source>
        <dbReference type="Proteomes" id="UP001139488"/>
    </source>
</evidence>
<keyword evidence="2" id="KW-1185">Reference proteome</keyword>
<sequence length="231" mass="26550">MKPCFASIPIQASLSQSNSPVKSWLELHKQCRFTFTALQQIALSRLIPLLICGEQSSQWVFYNEKERFRQSPSASENDIVDLERIVSDEVYHEKALLYVLEQLPTPDDINTIRRRSQLFFAGLGKQLTIEQHYAQIACLDSWVCKLMLALEKSTLPCSHPFVSLCRCIKQDEAKHVSIAKKHSKQSALTKEQRLRLFDQLTQKLHKLLSTEKKAFLTIGVDIDTLFITRTN</sequence>
<dbReference type="EMBL" id="JAJNNZ010000004">
    <property type="protein sequence ID" value="MCJ2376511.1"/>
    <property type="molecule type" value="Genomic_DNA"/>
</dbReference>
<evidence type="ECO:0008006" key="3">
    <source>
        <dbReference type="Google" id="ProtNLM"/>
    </source>
</evidence>
<dbReference type="AlphaFoldDB" id="A0A9X2AVU6"/>
<evidence type="ECO:0000313" key="1">
    <source>
        <dbReference type="EMBL" id="MCJ2376511.1"/>
    </source>
</evidence>
<comment type="caution">
    <text evidence="1">The sequence shown here is derived from an EMBL/GenBank/DDBJ whole genome shotgun (WGS) entry which is preliminary data.</text>
</comment>
<gene>
    <name evidence="1" type="ORF">LNL84_06645</name>
</gene>
<dbReference type="RefSeq" id="WP_244356105.1">
    <property type="nucleotide sequence ID" value="NZ_JAJNNZ010000004.1"/>
</dbReference>
<reference evidence="1" key="1">
    <citation type="submission" date="2021-11" db="EMBL/GenBank/DDBJ databases">
        <title>Vibrio ZSDE26 sp. nov. and Vibrio ZSDZ34 sp. nov., isolated from coastal seawater in Qingdao.</title>
        <authorList>
            <person name="Zhang P."/>
        </authorList>
    </citation>
    <scope>NUCLEOTIDE SEQUENCE</scope>
    <source>
        <strain evidence="1">ZSDZ34</strain>
    </source>
</reference>
<proteinExistence type="predicted"/>
<name>A0A9X2AVU6_9VIBR</name>